<reference evidence="4" key="1">
    <citation type="journal article" date="2019" name="Int. J. Syst. Evol. Microbiol.">
        <title>The Global Catalogue of Microorganisms (GCM) 10K type strain sequencing project: providing services to taxonomists for standard genome sequencing and annotation.</title>
        <authorList>
            <consortium name="The Broad Institute Genomics Platform"/>
            <consortium name="The Broad Institute Genome Sequencing Center for Infectious Disease"/>
            <person name="Wu L."/>
            <person name="Ma J."/>
        </authorList>
    </citation>
    <scope>NUCLEOTIDE SEQUENCE [LARGE SCALE GENOMIC DNA]</scope>
    <source>
        <strain evidence="4">KCTC 52366</strain>
    </source>
</reference>
<dbReference type="CDD" id="cd05233">
    <property type="entry name" value="SDR_c"/>
    <property type="match status" value="1"/>
</dbReference>
<dbReference type="RefSeq" id="WP_379560834.1">
    <property type="nucleotide sequence ID" value="NZ_JBHRTB010000010.1"/>
</dbReference>
<evidence type="ECO:0000256" key="2">
    <source>
        <dbReference type="ARBA" id="ARBA00023002"/>
    </source>
</evidence>
<proteinExistence type="inferred from homology"/>
<dbReference type="Pfam" id="PF13561">
    <property type="entry name" value="adh_short_C2"/>
    <property type="match status" value="1"/>
</dbReference>
<dbReference type="InterPro" id="IPR020904">
    <property type="entry name" value="Sc_DH/Rdtase_CS"/>
</dbReference>
<dbReference type="InterPro" id="IPR002347">
    <property type="entry name" value="SDR_fam"/>
</dbReference>
<dbReference type="SUPFAM" id="SSF51735">
    <property type="entry name" value="NAD(P)-binding Rossmann-fold domains"/>
    <property type="match status" value="1"/>
</dbReference>
<name>A0ABV7GTD9_9RHOB</name>
<dbReference type="Gene3D" id="3.40.50.720">
    <property type="entry name" value="NAD(P)-binding Rossmann-like Domain"/>
    <property type="match status" value="1"/>
</dbReference>
<dbReference type="PROSITE" id="PS00061">
    <property type="entry name" value="ADH_SHORT"/>
    <property type="match status" value="1"/>
</dbReference>
<comment type="similarity">
    <text evidence="1">Belongs to the short-chain dehydrogenases/reductases (SDR) family.</text>
</comment>
<dbReference type="PANTHER" id="PTHR43639:SF1">
    <property type="entry name" value="SHORT-CHAIN DEHYDROGENASE_REDUCTASE FAMILY PROTEIN"/>
    <property type="match status" value="1"/>
</dbReference>
<gene>
    <name evidence="3" type="ORF">ACFOGP_12010</name>
</gene>
<feature type="non-terminal residue" evidence="3">
    <location>
        <position position="240"/>
    </location>
</feature>
<evidence type="ECO:0000313" key="4">
    <source>
        <dbReference type="Proteomes" id="UP001595632"/>
    </source>
</evidence>
<keyword evidence="4" id="KW-1185">Reference proteome</keyword>
<evidence type="ECO:0000313" key="3">
    <source>
        <dbReference type="EMBL" id="MFC3143440.1"/>
    </source>
</evidence>
<comment type="caution">
    <text evidence="3">The sequence shown here is derived from an EMBL/GenBank/DDBJ whole genome shotgun (WGS) entry which is preliminary data.</text>
</comment>
<accession>A0ABV7GTD9</accession>
<dbReference type="Proteomes" id="UP001595632">
    <property type="component" value="Unassembled WGS sequence"/>
</dbReference>
<keyword evidence="2" id="KW-0560">Oxidoreductase</keyword>
<dbReference type="PANTHER" id="PTHR43639">
    <property type="entry name" value="OXIDOREDUCTASE, SHORT-CHAIN DEHYDROGENASE/REDUCTASE FAMILY (AFU_ORTHOLOGUE AFUA_5G02870)"/>
    <property type="match status" value="1"/>
</dbReference>
<organism evidence="3 4">
    <name type="scientific">Psychromarinibacter halotolerans</name>
    <dbReference type="NCBI Taxonomy" id="1775175"/>
    <lineage>
        <taxon>Bacteria</taxon>
        <taxon>Pseudomonadati</taxon>
        <taxon>Pseudomonadota</taxon>
        <taxon>Alphaproteobacteria</taxon>
        <taxon>Rhodobacterales</taxon>
        <taxon>Paracoccaceae</taxon>
        <taxon>Psychromarinibacter</taxon>
    </lineage>
</organism>
<dbReference type="EMBL" id="JBHRTB010000010">
    <property type="protein sequence ID" value="MFC3143440.1"/>
    <property type="molecule type" value="Genomic_DNA"/>
</dbReference>
<dbReference type="PRINTS" id="PR00081">
    <property type="entry name" value="GDHRDH"/>
</dbReference>
<sequence length="240" mass="24814">MTRPAVLITGASSGIGAATARLCAEAGWDVGIGFRSERAGAEATVEAVEKAGGRAVLLQGDVSDPAEIEAVYAGFDEAFPVMSGLVNNAGIVDVTARLDEMSPERIARMMAVNVTGTMLVAQGAVKRMSTRHGGSGGAIVNISSVAAKLGSPALFVDYATSKGAIDTFTRGLALEVAAEGIRVNGVRPGMIYTPIHEKGGYADRPKELAHVIPMQRIGEPEEIGEAVVWLLSDKASYATG</sequence>
<protein>
    <submittedName>
        <fullName evidence="3">SDR family oxidoreductase</fullName>
    </submittedName>
</protein>
<evidence type="ECO:0000256" key="1">
    <source>
        <dbReference type="ARBA" id="ARBA00006484"/>
    </source>
</evidence>
<dbReference type="InterPro" id="IPR036291">
    <property type="entry name" value="NAD(P)-bd_dom_sf"/>
</dbReference>
<dbReference type="PRINTS" id="PR00080">
    <property type="entry name" value="SDRFAMILY"/>
</dbReference>